<name>A0A4R1H9E5_9GAMM</name>
<keyword evidence="2" id="KW-1185">Reference proteome</keyword>
<evidence type="ECO:0008006" key="3">
    <source>
        <dbReference type="Google" id="ProtNLM"/>
    </source>
</evidence>
<evidence type="ECO:0000313" key="1">
    <source>
        <dbReference type="EMBL" id="TCK18504.1"/>
    </source>
</evidence>
<dbReference type="Proteomes" id="UP000295707">
    <property type="component" value="Unassembled WGS sequence"/>
</dbReference>
<sequence>MQAQVNNMLCLSEILLQHHELKSFDELVSLVEEKARGGELFFQMDVRPPYLDTPEGWEDRLEAAFAAAGKR</sequence>
<accession>A0A4R1H9E5</accession>
<dbReference type="AlphaFoldDB" id="A0A4R1H9E5"/>
<dbReference type="EMBL" id="SMFX01000001">
    <property type="protein sequence ID" value="TCK18504.1"/>
    <property type="molecule type" value="Genomic_DNA"/>
</dbReference>
<reference evidence="1 2" key="1">
    <citation type="submission" date="2019-03" db="EMBL/GenBank/DDBJ databases">
        <title>Genomic Encyclopedia of Type Strains, Phase IV (KMG-IV): sequencing the most valuable type-strain genomes for metagenomic binning, comparative biology and taxonomic classification.</title>
        <authorList>
            <person name="Goeker M."/>
        </authorList>
    </citation>
    <scope>NUCLEOTIDE SEQUENCE [LARGE SCALE GENOMIC DNA]</scope>
    <source>
        <strain evidence="1 2">DSM 19610</strain>
    </source>
</reference>
<protein>
    <recommendedName>
        <fullName evidence="3">Sulfur relay protein DsrC</fullName>
    </recommendedName>
</protein>
<evidence type="ECO:0000313" key="2">
    <source>
        <dbReference type="Proteomes" id="UP000295707"/>
    </source>
</evidence>
<organism evidence="1 2">
    <name type="scientific">Thiogranum longum</name>
    <dbReference type="NCBI Taxonomy" id="1537524"/>
    <lineage>
        <taxon>Bacteria</taxon>
        <taxon>Pseudomonadati</taxon>
        <taxon>Pseudomonadota</taxon>
        <taxon>Gammaproteobacteria</taxon>
        <taxon>Chromatiales</taxon>
        <taxon>Ectothiorhodospiraceae</taxon>
        <taxon>Thiogranum</taxon>
    </lineage>
</organism>
<gene>
    <name evidence="1" type="ORF">DFR30_1782</name>
</gene>
<comment type="caution">
    <text evidence="1">The sequence shown here is derived from an EMBL/GenBank/DDBJ whole genome shotgun (WGS) entry which is preliminary data.</text>
</comment>
<proteinExistence type="predicted"/>